<proteinExistence type="predicted"/>
<sequence length="331" mass="36225">MPRRSRLHLGNPIADAITNLEFAPRSDNLLVSSWDSSLRLYDVKGSVLRVEAPSEAALLDCCFSGDDVAFSVGSDGCVRRYDLNSGAQDVVGRHEDMATHVESSGLSCQVVTAGFDRNVRLWDTRMDHKALCSKDVNAIVESMSLAGFDLLVATGSLVNQYDIRSLEGPVWGKEVMTGNIIRCISSSLDLKGFVAGSVDGHVAVEIFPSPYSHPNGYIFKCRPKVKNGKHHLVSVNSIAFNPLRVGSFVTGDDQGYISVWDALTKNTLLELPRLPNSVASLAFNHNSRLLAVASSFTYQEANELEEHPEIFIYEMDQNDHVSFSGGRSAKK</sequence>
<evidence type="ECO:0000313" key="1">
    <source>
        <dbReference type="EMBL" id="KAI4381369.1"/>
    </source>
</evidence>
<reference evidence="2" key="1">
    <citation type="journal article" date="2023" name="Front. Plant Sci.">
        <title>Chromosomal-level genome assembly of Melastoma candidum provides insights into trichome evolution.</title>
        <authorList>
            <person name="Zhong Y."/>
            <person name="Wu W."/>
            <person name="Sun C."/>
            <person name="Zou P."/>
            <person name="Liu Y."/>
            <person name="Dai S."/>
            <person name="Zhou R."/>
        </authorList>
    </citation>
    <scope>NUCLEOTIDE SEQUENCE [LARGE SCALE GENOMIC DNA]</scope>
</reference>
<comment type="caution">
    <text evidence="1">The sequence shown here is derived from an EMBL/GenBank/DDBJ whole genome shotgun (WGS) entry which is preliminary data.</text>
</comment>
<accession>A0ACB9RRA9</accession>
<evidence type="ECO:0000313" key="2">
    <source>
        <dbReference type="Proteomes" id="UP001057402"/>
    </source>
</evidence>
<keyword evidence="2" id="KW-1185">Reference proteome</keyword>
<name>A0ACB9RRA9_9MYRT</name>
<dbReference type="Proteomes" id="UP001057402">
    <property type="component" value="Chromosome 3"/>
</dbReference>
<organism evidence="1 2">
    <name type="scientific">Melastoma candidum</name>
    <dbReference type="NCBI Taxonomy" id="119954"/>
    <lineage>
        <taxon>Eukaryota</taxon>
        <taxon>Viridiplantae</taxon>
        <taxon>Streptophyta</taxon>
        <taxon>Embryophyta</taxon>
        <taxon>Tracheophyta</taxon>
        <taxon>Spermatophyta</taxon>
        <taxon>Magnoliopsida</taxon>
        <taxon>eudicotyledons</taxon>
        <taxon>Gunneridae</taxon>
        <taxon>Pentapetalae</taxon>
        <taxon>rosids</taxon>
        <taxon>malvids</taxon>
        <taxon>Myrtales</taxon>
        <taxon>Melastomataceae</taxon>
        <taxon>Melastomatoideae</taxon>
        <taxon>Melastomateae</taxon>
        <taxon>Melastoma</taxon>
    </lineage>
</organism>
<gene>
    <name evidence="1" type="ORF">MLD38_007446</name>
</gene>
<dbReference type="EMBL" id="CM042882">
    <property type="protein sequence ID" value="KAI4381369.1"/>
    <property type="molecule type" value="Genomic_DNA"/>
</dbReference>
<protein>
    <submittedName>
        <fullName evidence="1">Uncharacterized protein</fullName>
    </submittedName>
</protein>